<evidence type="ECO:0000256" key="3">
    <source>
        <dbReference type="ARBA" id="ARBA00022837"/>
    </source>
</evidence>
<keyword evidence="4" id="KW-1015">Disulfide bond</keyword>
<evidence type="ECO:0000259" key="8">
    <source>
        <dbReference type="PROSITE" id="PS51828"/>
    </source>
</evidence>
<keyword evidence="2" id="KW-0479">Metal-binding</keyword>
<dbReference type="SMART" id="SM00159">
    <property type="entry name" value="PTX"/>
    <property type="match status" value="1"/>
</dbReference>
<dbReference type="Gene3D" id="2.60.120.200">
    <property type="match status" value="2"/>
</dbReference>
<evidence type="ECO:0000256" key="6">
    <source>
        <dbReference type="PROSITE-ProRule" id="PRU01172"/>
    </source>
</evidence>
<dbReference type="InterPro" id="IPR013320">
    <property type="entry name" value="ConA-like_dom_sf"/>
</dbReference>
<sequence>MTLKIMKKSMLSSNIVAFSCFIIFEYLIRSVTLESSISKIDEKFGQKVKSSPLHMVLLTQKDYIQFLRWELPVPNIEEFTFCLWLRSDNFTHPHSIFSYSKNETDRLIRAWISAKGRRVHLEIGGIKVFEETVIFQENRWYHICQSWENRLGRFALWLNGRVRTQGYSEKTENHVVPKGGDIVLGQEYTDFDKGLEEGIEGSVFGFNLLLKSAFDDESPIISIDHTSLIQTFGSSYGIRFLPRIIFKTSKDYYEEEDSRLLTPDYTKRISRVVNTANRSLPLGLQLVKLSYVRCELGKGSPHIGGSLMLISWSRTPTMSRTLLMCSLLAVTNVNAISTVWQPVPSPLVPSTSVLRQEGKLYGSLTSVNSPYDIDGQLIDLSHEQEQCSLYKISMSQQLYFEYIHYKIDLPNIKEFTLCIWSKFHNHTNDHPLFSYAVGDQPRGILSWVANTARSSYYMMNVDGHNLYRLNYPLRLNKWYHSCQSWNGRTGEWQIWVNDERVGRGFNNRLVGHVIKGGGIAISGQEQRQLGGGFLEGEGSPPGSGGMLGEITMVQLYSVALTAGKAHKDHKHHHAHHYEHDTTNNTPRPITRQPVTGPPLPPSPFLTGGQINPQVKINPGAPLQIIRNGVIMRHPALPPPREPPPQPFPPANLESLSTMIPFVSPSSTLSVTLQQDSGIFGNPLSRPTGTYHELFKREETVTKRENVRRDKIDTKATTTSKSTIIENDDDDDDDDDDKVKFLERIKDDIEKTSKKRGTEKKKRGILQLPDGLLFDENYAVPQGLDNDYFSGLASFDLQLVKQDNKNDEREPAEAEVKRIMDICNGCAEEPFEKALIMGWRSVPKKVYSGALYIPAVQVCKAF</sequence>
<gene>
    <name evidence="9" type="ORF">V1477_000612</name>
</gene>
<reference evidence="9 10" key="1">
    <citation type="journal article" date="2024" name="Ann. Entomol. Soc. Am.">
        <title>Genomic analyses of the southern and eastern yellowjacket wasps (Hymenoptera: Vespidae) reveal evolutionary signatures of social life.</title>
        <authorList>
            <person name="Catto M.A."/>
            <person name="Caine P.B."/>
            <person name="Orr S.E."/>
            <person name="Hunt B.G."/>
            <person name="Goodisman M.A.D."/>
        </authorList>
    </citation>
    <scope>NUCLEOTIDE SEQUENCE [LARGE SCALE GENOMIC DNA]</scope>
    <source>
        <strain evidence="9">232</strain>
        <tissue evidence="9">Head and thorax</tissue>
    </source>
</reference>
<keyword evidence="10" id="KW-1185">Reference proteome</keyword>
<evidence type="ECO:0000256" key="5">
    <source>
        <dbReference type="ARBA" id="ARBA00023180"/>
    </source>
</evidence>
<dbReference type="GO" id="GO:0046872">
    <property type="term" value="F:metal ion binding"/>
    <property type="evidence" value="ECO:0007669"/>
    <property type="project" value="UniProtKB-KW"/>
</dbReference>
<dbReference type="Pfam" id="PF00354">
    <property type="entry name" value="Pentaxin"/>
    <property type="match status" value="2"/>
</dbReference>
<dbReference type="PANTHER" id="PTHR19277">
    <property type="entry name" value="PENTRAXIN"/>
    <property type="match status" value="1"/>
</dbReference>
<dbReference type="PROSITE" id="PS51828">
    <property type="entry name" value="PTX_2"/>
    <property type="match status" value="1"/>
</dbReference>
<comment type="caution">
    <text evidence="9">The sequence shown here is derived from an EMBL/GenBank/DDBJ whole genome shotgun (WGS) entry which is preliminary data.</text>
</comment>
<comment type="caution">
    <text evidence="6">Lacks conserved residue(s) required for the propagation of feature annotation.</text>
</comment>
<dbReference type="PROSITE" id="PS51257">
    <property type="entry name" value="PROKAR_LIPOPROTEIN"/>
    <property type="match status" value="1"/>
</dbReference>
<evidence type="ECO:0000313" key="10">
    <source>
        <dbReference type="Proteomes" id="UP001607303"/>
    </source>
</evidence>
<evidence type="ECO:0000256" key="7">
    <source>
        <dbReference type="SAM" id="MobiDB-lite"/>
    </source>
</evidence>
<accession>A0ABD2D390</accession>
<evidence type="ECO:0000313" key="9">
    <source>
        <dbReference type="EMBL" id="KAL2751454.1"/>
    </source>
</evidence>
<evidence type="ECO:0000256" key="4">
    <source>
        <dbReference type="ARBA" id="ARBA00023157"/>
    </source>
</evidence>
<dbReference type="AlphaFoldDB" id="A0ABD2D390"/>
<dbReference type="PANTHER" id="PTHR19277:SF125">
    <property type="entry name" value="B6"/>
    <property type="match status" value="1"/>
</dbReference>
<keyword evidence="5" id="KW-0325">Glycoprotein</keyword>
<organism evidence="9 10">
    <name type="scientific">Vespula maculifrons</name>
    <name type="common">Eastern yellow jacket</name>
    <name type="synonym">Wasp</name>
    <dbReference type="NCBI Taxonomy" id="7453"/>
    <lineage>
        <taxon>Eukaryota</taxon>
        <taxon>Metazoa</taxon>
        <taxon>Ecdysozoa</taxon>
        <taxon>Arthropoda</taxon>
        <taxon>Hexapoda</taxon>
        <taxon>Insecta</taxon>
        <taxon>Pterygota</taxon>
        <taxon>Neoptera</taxon>
        <taxon>Endopterygota</taxon>
        <taxon>Hymenoptera</taxon>
        <taxon>Apocrita</taxon>
        <taxon>Aculeata</taxon>
        <taxon>Vespoidea</taxon>
        <taxon>Vespidae</taxon>
        <taxon>Vespinae</taxon>
        <taxon>Vespula</taxon>
    </lineage>
</organism>
<name>A0ABD2D390_VESMC</name>
<dbReference type="SUPFAM" id="SSF49899">
    <property type="entry name" value="Concanavalin A-like lectins/glucanases"/>
    <property type="match status" value="2"/>
</dbReference>
<dbReference type="PRINTS" id="PR00895">
    <property type="entry name" value="PENTAXIN"/>
</dbReference>
<proteinExistence type="predicted"/>
<dbReference type="Proteomes" id="UP001607303">
    <property type="component" value="Unassembled WGS sequence"/>
</dbReference>
<dbReference type="EMBL" id="JAYRBN010000007">
    <property type="protein sequence ID" value="KAL2751454.1"/>
    <property type="molecule type" value="Genomic_DNA"/>
</dbReference>
<keyword evidence="3" id="KW-0106">Calcium</keyword>
<evidence type="ECO:0000256" key="2">
    <source>
        <dbReference type="ARBA" id="ARBA00022723"/>
    </source>
</evidence>
<protein>
    <recommendedName>
        <fullName evidence="8">Pentraxin (PTX) domain-containing protein</fullName>
    </recommendedName>
</protein>
<feature type="domain" description="Pentraxin (PTX)" evidence="8">
    <location>
        <begin position="49"/>
        <end position="267"/>
    </location>
</feature>
<feature type="region of interest" description="Disordered" evidence="7">
    <location>
        <begin position="568"/>
        <end position="597"/>
    </location>
</feature>
<dbReference type="InterPro" id="IPR001759">
    <property type="entry name" value="PTX_dom"/>
</dbReference>
<comment type="cofactor">
    <cofactor evidence="1">
        <name>Ca(2+)</name>
        <dbReference type="ChEBI" id="CHEBI:29108"/>
    </cofactor>
</comment>
<evidence type="ECO:0000256" key="1">
    <source>
        <dbReference type="ARBA" id="ARBA00001913"/>
    </source>
</evidence>
<dbReference type="InterPro" id="IPR051360">
    <property type="entry name" value="Neuronal_Pentraxin_Related"/>
</dbReference>